<dbReference type="InterPro" id="IPR055602">
    <property type="entry name" value="DUF7178"/>
</dbReference>
<protein>
    <submittedName>
        <fullName evidence="4">Uncharacterized protein</fullName>
    </submittedName>
</protein>
<name>A0A6J5PCU4_9CAUD</name>
<evidence type="ECO:0000259" key="3">
    <source>
        <dbReference type="Pfam" id="PF18834"/>
    </source>
</evidence>
<reference evidence="4" key="1">
    <citation type="submission" date="2020-04" db="EMBL/GenBank/DDBJ databases">
        <authorList>
            <person name="Chiriac C."/>
            <person name="Salcher M."/>
            <person name="Ghai R."/>
            <person name="Kavagutti S V."/>
        </authorList>
    </citation>
    <scope>NUCLEOTIDE SEQUENCE</scope>
</reference>
<evidence type="ECO:0000259" key="2">
    <source>
        <dbReference type="Pfam" id="PF18760"/>
    </source>
</evidence>
<evidence type="ECO:0000256" key="1">
    <source>
        <dbReference type="SAM" id="MobiDB-lite"/>
    </source>
</evidence>
<feature type="region of interest" description="Disordered" evidence="1">
    <location>
        <begin position="1"/>
        <end position="34"/>
    </location>
</feature>
<dbReference type="Pfam" id="PF18760">
    <property type="entry name" value="ART-PolyVal"/>
    <property type="match status" value="1"/>
</dbReference>
<feature type="domain" description="Large polyvalent protein associated" evidence="3">
    <location>
        <begin position="23"/>
        <end position="112"/>
    </location>
</feature>
<proteinExistence type="predicted"/>
<feature type="region of interest" description="Disordered" evidence="1">
    <location>
        <begin position="1219"/>
        <end position="1265"/>
    </location>
</feature>
<dbReference type="InterPro" id="IPR040738">
    <property type="entry name" value="LPD22"/>
</dbReference>
<feature type="compositionally biased region" description="Polar residues" evidence="1">
    <location>
        <begin position="1255"/>
        <end position="1265"/>
    </location>
</feature>
<feature type="non-terminal residue" evidence="4">
    <location>
        <position position="2878"/>
    </location>
</feature>
<organism evidence="4">
    <name type="scientific">uncultured Caudovirales phage</name>
    <dbReference type="NCBI Taxonomy" id="2100421"/>
    <lineage>
        <taxon>Viruses</taxon>
        <taxon>Duplodnaviria</taxon>
        <taxon>Heunggongvirae</taxon>
        <taxon>Uroviricota</taxon>
        <taxon>Caudoviricetes</taxon>
        <taxon>Peduoviridae</taxon>
        <taxon>Maltschvirus</taxon>
        <taxon>Maltschvirus maltsch</taxon>
    </lineage>
</organism>
<feature type="domain" description="ART-PolyVal-like" evidence="2">
    <location>
        <begin position="629"/>
        <end position="762"/>
    </location>
</feature>
<dbReference type="InterPro" id="IPR049522">
    <property type="entry name" value="ART-PolyVal_dom"/>
</dbReference>
<sequence>MSSNPFFEAAQSLPPPNPDDENRAGAYQSTQIPADKFATAKRNGAVLGLPATAAMTDPDLERRAQTRRTLDALRTAPPATRNFVAGPNGPMAQDDVENLSAAETAFRYFGEIGLRGTASGHYAINKFIYGLGQAAFEIPQFLTRPLVNAEILPANPFDGPVNLMRSGVQAMDTLEQTYGVSAGNYHGVVDRGVASALTSLHNNLLMLPASAELNTAGTLLSQGSRLLGSEAQSLAPYAAAQAQNRALMQATRPTVMGTALPNTRSLLPIGAQSFGQSYADARSKNLSLAASLSYASQQAGVEMVTEALPLGEYLSQARADSSLLKSFGKALLEENVGEQVATAWQDLNEWLYLNPERTFQDYLNERPNAALETAIATTFATAVMSGSSHLAMHASRKQEAAIADYHAQVLERIGKLTAASKLLERDPKSVEEILNHVVAEGGKVDTIYIDGQTLAQSGLAQQLAEASPTAREQIDQAVATGDSVAIPVAEYITQVSTTPLGDQLLDHVRTHPDGMSRAEAKTYAEEAAKTAEQETEKALEKAKVGAEFRKSQDAVRQRVLKELSGLGRFNQTTNNLYATLIAARSAARAVQLGITPEQFFEKQLLKTTSEGMTTGEKYNAPSNASKVVDNQGNPLTVYHGTKSAAGITTFDMSKAADGAHFFTPNQAHAETFGKTSAYRLDIQNPMEITQDDLEKAWDAEHPDGEQDDRNLLPRDFVAAFVEKAKAAGHDGLIIRGMADRDITSDMYLPFTPEQIKPADGYNQSVSTRLPTAKKAPENPLQNMLVIGLEAAKMDAEAFAANMQVVRAYPNMVRLRREETPEQLAERFIEHTVSNLLWLHDQVPADIRARSKLWYDGARAIVDRWQAKYPNLTDSQIAAVLAVLSPQKDWFMNVSLGERVIDILANQRNFRWDDQMAGYVDNILKSEQEAQRKKAEEEGVALEEFAPTKYYEAVARIQGKTLQEVFDSGDDRDVAVWVRVYDQAYNTRNYRIVSPEGDFQDWVRNKPTDKQMKAGEEGSLGKIAWGSFGEISKAVSVIRNGSISNISRRLGGQHKVRNFYNNIFNPTSEHGDVTIDTHAVAAALLQPLAGGSNEVKHNFGSGGVSNSSVYGAKGTYGIYAEAYRRAAAARGILPREMQSITWEAVRGLFQAEHKKRLAAPVRKIWNDYRQKRIDLNEARRRTVELAGSIVAPDWHGRPDTAGVGQSWASSYSHELVAAQLPNGNSGADGGRAGGDAGRDSAAGGSENAYRQGGLNGNDTGSPGSDQATAAVVRVPGGVRGSVELLDAAAGSQPNAGPLAGLPATVTVGGNPVTFGPMAAARAAAIAYCASAGIVYRPPNHYVKVDSARGRRIAAAYDAMQHDPYDPLVRASYEALAAETVAQYEAMLKTGIVIEFNPPGIDPYGNPRNAVLDIVNNNHLYIFSTDDGYGTTGITEKDLAENPMLAMSTHMMGGRPARINDLFRAVHDYFGHAKEGIGFRAEGEENAWQQHMAMYSAKARPAATVELRGQNSWLNFGPHAEFNKTANGADTKYAEQKIGLLPDWVVSEAWAGNGALPPQIEIDGVMRATRDHQGYPLAPPMDFYQAGNNQLLTGVAGVRAFWEYYKDGPLDDQGRPVSFYRGTRRYPTGALKTLGRETLSFSQDPGVANIYANQQSFMATGYGPGSGVMRYYINTQKILDLRGNGETTSLWGFIDALGNWNLGKQRGDKGEAGYLQIAYAVMSLDDVRHSFSVDWSTSDYDTFTELADAFIEACEEEDYDLAETLLSEVDVDVYALLDAEFGTLAATAGYDSVYHDDPLTDDAVNLYTGNKDSLEYDENYDGRSTATLRPLSPDMVKSVLNVGTYSRTTDPLYQSNTPPGRSADHIFYSALLRATENAKIMKGDANQWMGTLRNMPGVKPDEIKWLGLEEWLKEQKGIITRTQVADFIRANQVVFEESTSLREDFVPTPTPFADAEEEKQATDLIAAELANGYNTKNLDFGPLTKYVVGDVNYYLTDVRSKNVKEGFDPAKGTVIWRTEDGALEWVGHQNTRRSAEGVIGEKTRLKGSRVAQFMYVRIDGQGTNYREGVLRFPVNSTPGREMTAEEQQMHANRDSETLWRFASREAFDKFLPMVRITANIAAGDESKHVRVYPDSLTVAVFDASPVKAQIASTLLAMHARTTVAVSPESLVDMSGVFTGGHFENNVLTHMRWEDRPLADGSTALYLMEVQSDWHQQGRQHGYRSKEPAGNRDTGLPRGYHVYDIHELGRQDVRSQFEVNHGPADGWDENVRKRAAEATVVRLQQIVDMNGARRFGVRREEPAAGNGWANFGRLMETEEEARRMAWTFYDGRRRDVPNAPFENTWHELAFKRMLHLAVSENYESLVWPGDAQHVSDVEGWGPILEKKNDQGTQYVTPGGDNYSAIINRYLQDLPRFANKYIAKWGGKVERTYLDNSAKDGHYARLTADRVKEVRVRVNDAYDGVKYTVYGLDENEVEVASFEYDSLKELIGSLGPSVGTDVADLIDQGMLAEDDDEAPLLLPKTPPDGRAVFRIKITPEMRESVLAGQALFQPQEQQPTPPRGEFIPSQNIINLLQNADLSTFLHESAHYFFENDIALVFELMQKPNLTEGERSLLNDVSTLLRWNGIQGELPEQLNTWNSMSFEERRVAHERTAESFEHYLFEGKAPSMELQPVFQRFRSFLLRVYRALQDFLSRNPEAGKLNDEVRAVFDRMLATEDQIALAQRARSMGALFNSAEEAGMSPDEWQAYQAMQFDANDEAVQELQARGLRDLTWLSNLKARTVKEISRAAAEKRKAVRAEVEAQVLQERVYAAQRWLRTGEFTMPGGAKIQATEGHKLSTDLVAAMYPAQALVPVNWRKLGTGKYGMLAKGGLAPDLVAQ</sequence>
<accession>A0A6J5PCU4</accession>
<dbReference type="Pfam" id="PF18834">
    <property type="entry name" value="LPD22"/>
    <property type="match status" value="1"/>
</dbReference>
<feature type="region of interest" description="Disordered" evidence="1">
    <location>
        <begin position="2214"/>
        <end position="2233"/>
    </location>
</feature>
<gene>
    <name evidence="4" type="ORF">UFOVP821_44</name>
</gene>
<dbReference type="EMBL" id="LR796768">
    <property type="protein sequence ID" value="CAB4165374.1"/>
    <property type="molecule type" value="Genomic_DNA"/>
</dbReference>
<evidence type="ECO:0000313" key="4">
    <source>
        <dbReference type="EMBL" id="CAB4165374.1"/>
    </source>
</evidence>
<feature type="compositionally biased region" description="Gly residues" evidence="1">
    <location>
        <begin position="1225"/>
        <end position="1234"/>
    </location>
</feature>
<dbReference type="Pfam" id="PF23802">
    <property type="entry name" value="DUF7178"/>
    <property type="match status" value="2"/>
</dbReference>